<dbReference type="CTD" id="108708158"/>
<dbReference type="KEGG" id="xla:108708158"/>
<feature type="region of interest" description="Disordered" evidence="4">
    <location>
        <begin position="414"/>
        <end position="434"/>
    </location>
</feature>
<feature type="compositionally biased region" description="Polar residues" evidence="4">
    <location>
        <begin position="551"/>
        <end position="563"/>
    </location>
</feature>
<dbReference type="InterPro" id="IPR013783">
    <property type="entry name" value="Ig-like_fold"/>
</dbReference>
<keyword evidence="3 5" id="KW-0472">Membrane</keyword>
<dbReference type="RefSeq" id="XP_041437976.1">
    <property type="nucleotide sequence ID" value="XM_041582042.1"/>
</dbReference>
<dbReference type="Proteomes" id="UP000186698">
    <property type="component" value="Chromosome 2L"/>
</dbReference>
<dbReference type="CDD" id="cd05716">
    <property type="entry name" value="IgV_pIgR_like"/>
    <property type="match status" value="1"/>
</dbReference>
<dbReference type="InterPro" id="IPR007110">
    <property type="entry name" value="Ig-like_dom"/>
</dbReference>
<feature type="region of interest" description="Disordered" evidence="4">
    <location>
        <begin position="551"/>
        <end position="610"/>
    </location>
</feature>
<evidence type="ECO:0000256" key="6">
    <source>
        <dbReference type="SAM" id="SignalP"/>
    </source>
</evidence>
<dbReference type="PANTHER" id="PTHR11860:SF87">
    <property type="entry name" value="CMRF35-LIKE MOLECULE 8"/>
    <property type="match status" value="1"/>
</dbReference>
<evidence type="ECO:0000256" key="4">
    <source>
        <dbReference type="SAM" id="MobiDB-lite"/>
    </source>
</evidence>
<dbReference type="InterPro" id="IPR013106">
    <property type="entry name" value="Ig_V-set"/>
</dbReference>
<reference evidence="9" key="1">
    <citation type="submission" date="2025-08" db="UniProtKB">
        <authorList>
            <consortium name="RefSeq"/>
        </authorList>
    </citation>
    <scope>IDENTIFICATION</scope>
    <source>
        <strain evidence="9">J_2021</strain>
        <tissue evidence="9">Erythrocytes</tissue>
    </source>
</reference>
<dbReference type="GO" id="GO:0005886">
    <property type="term" value="C:plasma membrane"/>
    <property type="evidence" value="ECO:0000318"/>
    <property type="project" value="GO_Central"/>
</dbReference>
<dbReference type="GO" id="GO:0007165">
    <property type="term" value="P:signal transduction"/>
    <property type="evidence" value="ECO:0000318"/>
    <property type="project" value="GO_Central"/>
</dbReference>
<feature type="compositionally biased region" description="Polar residues" evidence="4">
    <location>
        <begin position="576"/>
        <end position="596"/>
    </location>
</feature>
<dbReference type="GeneID" id="108708158"/>
<dbReference type="PROSITE" id="PS50835">
    <property type="entry name" value="IG_LIKE"/>
    <property type="match status" value="1"/>
</dbReference>
<comment type="subcellular location">
    <subcellularLocation>
        <location evidence="1">Membrane</location>
    </subcellularLocation>
</comment>
<dbReference type="SUPFAM" id="SSF48726">
    <property type="entry name" value="Immunoglobulin"/>
    <property type="match status" value="3"/>
</dbReference>
<dbReference type="Gene3D" id="2.60.40.10">
    <property type="entry name" value="Immunoglobulins"/>
    <property type="match status" value="3"/>
</dbReference>
<dbReference type="Pfam" id="PF07686">
    <property type="entry name" value="V-set"/>
    <property type="match status" value="1"/>
</dbReference>
<dbReference type="InterPro" id="IPR050671">
    <property type="entry name" value="CD300_family_receptors"/>
</dbReference>
<feature type="domain" description="Ig-like" evidence="7">
    <location>
        <begin position="237"/>
        <end position="336"/>
    </location>
</feature>
<keyword evidence="2 5" id="KW-0812">Transmembrane</keyword>
<keyword evidence="8" id="KW-1185">Reference proteome</keyword>
<protein>
    <submittedName>
        <fullName evidence="9">Uncharacterized protein LOC108708158 isoform X1</fullName>
    </submittedName>
</protein>
<gene>
    <name evidence="9" type="primary">LOC108708158</name>
</gene>
<keyword evidence="5" id="KW-1133">Transmembrane helix</keyword>
<evidence type="ECO:0000256" key="5">
    <source>
        <dbReference type="SAM" id="Phobius"/>
    </source>
</evidence>
<organism evidence="8 9">
    <name type="scientific">Xenopus laevis</name>
    <name type="common">African clawed frog</name>
    <dbReference type="NCBI Taxonomy" id="8355"/>
    <lineage>
        <taxon>Eukaryota</taxon>
        <taxon>Metazoa</taxon>
        <taxon>Chordata</taxon>
        <taxon>Craniata</taxon>
        <taxon>Vertebrata</taxon>
        <taxon>Euteleostomi</taxon>
        <taxon>Amphibia</taxon>
        <taxon>Batrachia</taxon>
        <taxon>Anura</taxon>
        <taxon>Pipoidea</taxon>
        <taxon>Pipidae</taxon>
        <taxon>Xenopodinae</taxon>
        <taxon>Xenopus</taxon>
        <taxon>Xenopus</taxon>
    </lineage>
</organism>
<dbReference type="InterPro" id="IPR036179">
    <property type="entry name" value="Ig-like_dom_sf"/>
</dbReference>
<evidence type="ECO:0000313" key="9">
    <source>
        <dbReference type="RefSeq" id="XP_041437976.1"/>
    </source>
</evidence>
<proteinExistence type="predicted"/>
<keyword evidence="6" id="KW-0732">Signal</keyword>
<evidence type="ECO:0000256" key="2">
    <source>
        <dbReference type="ARBA" id="ARBA00022692"/>
    </source>
</evidence>
<evidence type="ECO:0000256" key="3">
    <source>
        <dbReference type="ARBA" id="ARBA00023136"/>
    </source>
</evidence>
<dbReference type="AlphaFoldDB" id="A0A8J1M9E4"/>
<dbReference type="OrthoDB" id="8442846at2759"/>
<evidence type="ECO:0000259" key="7">
    <source>
        <dbReference type="PROSITE" id="PS50835"/>
    </source>
</evidence>
<dbReference type="GO" id="GO:0004888">
    <property type="term" value="F:transmembrane signaling receptor activity"/>
    <property type="evidence" value="ECO:0000318"/>
    <property type="project" value="GO_Central"/>
</dbReference>
<name>A0A8J1M9E4_XENLA</name>
<evidence type="ECO:0000313" key="8">
    <source>
        <dbReference type="Proteomes" id="UP000186698"/>
    </source>
</evidence>
<sequence length="887" mass="98841">MQIFIWFPFLLQAVHSYLVGPRQVTGVLGGSATIICFYSNISANIHGRKFLCKMSQRDCDTIISTSGYIAEDHINRTHIEVMKDRFKVQMTQLGTDDVGRYRCGIGFNNNGFYHSVEVMISEASKVPSSTEFIFGTLLDSLTIHCPVLKRSYNHTKYWCKMGKNNCIPMMDSKGFVHKEFWGRSIIQDNKNLSGFLVFINNLQKMDSGFYRCGTGLYDEASDWKDVHIFLSSSKLRPKIPISLNALPGGSVSFKCPHAKEFKTDSVVYCCRWSNTGCKRLIDSSGFVEDEYNGKMHLNIDTTSEKSYSVLITQLAVGDAGLYWCVISDGRTSKILTVMLNILEPTVSFKSHSRSTHHSNIGPDIIYNTLQTGTTKETSISFKPHTSSTQFPNIGPDIIYTKFHTDTIQETTRSFKPNTRSTKHPNIGPDISYTTLQSGTTQETTMPFILISKSTQYPTQDTSDYPKTPHKGLYSNASPKQTSSFLPLITTGQDTSDYPKTPRKGLYSHASPKQTSSFLPLITSGQDTSDYPKTPHKGLYSHASPKQTSSFLPLITSGQDTSDYPKTPRKGLYSHASPKQTSSFLPLITSGQDTSDYPKTPRKGLYSHASPKQTSTFLPLITSGQDTSDYPKTPRKGLYSHASPKQTSSFLPLITSGQDTSDYPKTPHKGLYSHERPKQTSSFLPLITSGQENNPSLYTKTNLYKVYSTTSPTITRQFPLDDTTDKDTSVYLKTSHKGLYSPANPKQTSSFLPLNTTGQGTDVLSNTEQPANTRFIIPSLSLTASGMEVTINSNNTFSQDIEPRNLLFVLIPAFAIGCILIMIPLILIIIKLQRNNGESEAVHIHSTYERNFSIVDTALVEVEQVGEVNELITFFFKDNQDITEETAM</sequence>
<feature type="transmembrane region" description="Helical" evidence="5">
    <location>
        <begin position="805"/>
        <end position="829"/>
    </location>
</feature>
<feature type="signal peptide" evidence="6">
    <location>
        <begin position="1"/>
        <end position="16"/>
    </location>
</feature>
<feature type="chain" id="PRO_5035282655" evidence="6">
    <location>
        <begin position="17"/>
        <end position="887"/>
    </location>
</feature>
<dbReference type="PANTHER" id="PTHR11860">
    <property type="entry name" value="POLYMERIC-IMMUNOGLOBULIN RECEPTOR"/>
    <property type="match status" value="1"/>
</dbReference>
<evidence type="ECO:0000256" key="1">
    <source>
        <dbReference type="ARBA" id="ARBA00004370"/>
    </source>
</evidence>
<dbReference type="SMART" id="SM00409">
    <property type="entry name" value="IG"/>
    <property type="match status" value="3"/>
</dbReference>
<dbReference type="InterPro" id="IPR003599">
    <property type="entry name" value="Ig_sub"/>
</dbReference>
<accession>A0A8J1M9E4</accession>